<reference evidence="2" key="1">
    <citation type="submission" date="2021-02" db="EMBL/GenBank/DDBJ databases">
        <authorList>
            <person name="Dougan E. K."/>
            <person name="Rhodes N."/>
            <person name="Thang M."/>
            <person name="Chan C."/>
        </authorList>
    </citation>
    <scope>NUCLEOTIDE SEQUENCE</scope>
</reference>
<dbReference type="EMBL" id="CAJNDS010001213">
    <property type="protein sequence ID" value="CAE7252053.1"/>
    <property type="molecule type" value="Genomic_DNA"/>
</dbReference>
<sequence length="122" mass="12738">MGGGASSAAGFGAATSKMGESDLKDIVSAMDPETLEKLHKVVTEVAGTKASRKKGSPTAGDGAGNFKEASEMKRAMFAWSSDIAFEALKEISLAEKMPMGITGKYLILDSVFKGDLGWREGS</sequence>
<dbReference type="Proteomes" id="UP000604046">
    <property type="component" value="Unassembled WGS sequence"/>
</dbReference>
<comment type="caution">
    <text evidence="2">The sequence shown here is derived from an EMBL/GenBank/DDBJ whole genome shotgun (WGS) entry which is preliminary data.</text>
</comment>
<name>A0A812M809_9DINO</name>
<feature type="region of interest" description="Disordered" evidence="1">
    <location>
        <begin position="46"/>
        <end position="65"/>
    </location>
</feature>
<protein>
    <submittedName>
        <fullName evidence="2">Uncharacterized protein</fullName>
    </submittedName>
</protein>
<accession>A0A812M809</accession>
<organism evidence="2 3">
    <name type="scientific">Symbiodinium natans</name>
    <dbReference type="NCBI Taxonomy" id="878477"/>
    <lineage>
        <taxon>Eukaryota</taxon>
        <taxon>Sar</taxon>
        <taxon>Alveolata</taxon>
        <taxon>Dinophyceae</taxon>
        <taxon>Suessiales</taxon>
        <taxon>Symbiodiniaceae</taxon>
        <taxon>Symbiodinium</taxon>
    </lineage>
</organism>
<dbReference type="OrthoDB" id="10641960at2759"/>
<dbReference type="AlphaFoldDB" id="A0A812M809"/>
<proteinExistence type="predicted"/>
<evidence type="ECO:0000256" key="1">
    <source>
        <dbReference type="SAM" id="MobiDB-lite"/>
    </source>
</evidence>
<evidence type="ECO:0000313" key="2">
    <source>
        <dbReference type="EMBL" id="CAE7252053.1"/>
    </source>
</evidence>
<gene>
    <name evidence="2" type="ORF">SNAT2548_LOCUS12560</name>
</gene>
<keyword evidence="3" id="KW-1185">Reference proteome</keyword>
<evidence type="ECO:0000313" key="3">
    <source>
        <dbReference type="Proteomes" id="UP000604046"/>
    </source>
</evidence>